<proteinExistence type="predicted"/>
<keyword evidence="2" id="KW-0812">Transmembrane</keyword>
<evidence type="ECO:0000313" key="3">
    <source>
        <dbReference type="EMBL" id="BDI31111.1"/>
    </source>
</evidence>
<feature type="compositionally biased region" description="Low complexity" evidence="1">
    <location>
        <begin position="67"/>
        <end position="76"/>
    </location>
</feature>
<keyword evidence="2" id="KW-1133">Transmembrane helix</keyword>
<dbReference type="RefSeq" id="WP_119320320.1">
    <property type="nucleotide sequence ID" value="NZ_AP025739.1"/>
</dbReference>
<feature type="transmembrane region" description="Helical" evidence="2">
    <location>
        <begin position="101"/>
        <end position="117"/>
    </location>
</feature>
<evidence type="ECO:0000313" key="4">
    <source>
        <dbReference type="Proteomes" id="UP000287394"/>
    </source>
</evidence>
<dbReference type="EMBL" id="AP025739">
    <property type="protein sequence ID" value="BDI31111.1"/>
    <property type="molecule type" value="Genomic_DNA"/>
</dbReference>
<accession>A0A402CSE2</accession>
<name>A0A402CSE2_9BACT</name>
<keyword evidence="4" id="KW-1185">Reference proteome</keyword>
<reference evidence="3 4" key="1">
    <citation type="journal article" date="2019" name="Int. J. Syst. Evol. Microbiol.">
        <title>Capsulimonas corticalis gen. nov., sp. nov., an aerobic capsulated bacterium, of a novel bacterial order, Capsulimonadales ord. nov., of the class Armatimonadia of the phylum Armatimonadetes.</title>
        <authorList>
            <person name="Li J."/>
            <person name="Kudo C."/>
            <person name="Tonouchi A."/>
        </authorList>
    </citation>
    <scope>NUCLEOTIDE SEQUENCE [LARGE SCALE GENOMIC DNA]</scope>
    <source>
        <strain evidence="3 4">AX-7</strain>
    </source>
</reference>
<keyword evidence="2" id="KW-0472">Membrane</keyword>
<dbReference type="OrthoDB" id="5512307at2"/>
<dbReference type="AlphaFoldDB" id="A0A402CSE2"/>
<evidence type="ECO:0000256" key="2">
    <source>
        <dbReference type="SAM" id="Phobius"/>
    </source>
</evidence>
<gene>
    <name evidence="3" type="ORF">CCAX7_31620</name>
</gene>
<sequence>MNGNELAQWYYLIYLIPGGTALFLLMASSAGGGRHHKGGGARHHSGGGPRASHSGARHGGGPKHQGAKASAKGGAKVVNSQPTIGEQVLGFFGVGRVPGPFVWGSLLLGWGLFGFWGTQYFEEKLHNPALFALPALAVACTGALVTAKITGEAGARLMPQTESFATDTIDLCGQIGTAAFPVDETRGRVHVYDAHGTMHDCTARIAPGHSPLARGSRVLVVDYDEKKGQLVVEEAP</sequence>
<organism evidence="3 4">
    <name type="scientific">Capsulimonas corticalis</name>
    <dbReference type="NCBI Taxonomy" id="2219043"/>
    <lineage>
        <taxon>Bacteria</taxon>
        <taxon>Bacillati</taxon>
        <taxon>Armatimonadota</taxon>
        <taxon>Armatimonadia</taxon>
        <taxon>Capsulimonadales</taxon>
        <taxon>Capsulimonadaceae</taxon>
        <taxon>Capsulimonas</taxon>
    </lineage>
</organism>
<dbReference type="Proteomes" id="UP000287394">
    <property type="component" value="Chromosome"/>
</dbReference>
<feature type="transmembrane region" description="Helical" evidence="2">
    <location>
        <begin position="6"/>
        <end position="27"/>
    </location>
</feature>
<feature type="transmembrane region" description="Helical" evidence="2">
    <location>
        <begin position="129"/>
        <end position="149"/>
    </location>
</feature>
<feature type="compositionally biased region" description="Basic residues" evidence="1">
    <location>
        <begin position="34"/>
        <end position="45"/>
    </location>
</feature>
<dbReference type="KEGG" id="ccot:CCAX7_31620"/>
<evidence type="ECO:0000256" key="1">
    <source>
        <dbReference type="SAM" id="MobiDB-lite"/>
    </source>
</evidence>
<feature type="region of interest" description="Disordered" evidence="1">
    <location>
        <begin position="34"/>
        <end position="76"/>
    </location>
</feature>
<protein>
    <submittedName>
        <fullName evidence="3">Uncharacterized protein</fullName>
    </submittedName>
</protein>